<keyword evidence="4 5" id="KW-0472">Membrane</keyword>
<evidence type="ECO:0000256" key="5">
    <source>
        <dbReference type="SAM" id="Phobius"/>
    </source>
</evidence>
<evidence type="ECO:0000256" key="1">
    <source>
        <dbReference type="ARBA" id="ARBA00004651"/>
    </source>
</evidence>
<proteinExistence type="predicted"/>
<keyword evidence="8" id="KW-1185">Reference proteome</keyword>
<dbReference type="InterPro" id="IPR001958">
    <property type="entry name" value="Tet-R_TetA/multi-R_MdtG-like"/>
</dbReference>
<feature type="transmembrane region" description="Helical" evidence="5">
    <location>
        <begin position="138"/>
        <end position="158"/>
    </location>
</feature>
<evidence type="ECO:0000256" key="4">
    <source>
        <dbReference type="ARBA" id="ARBA00023136"/>
    </source>
</evidence>
<keyword evidence="3 5" id="KW-1133">Transmembrane helix</keyword>
<name>A0ABT7S524_9CELL</name>
<dbReference type="InterPro" id="IPR036259">
    <property type="entry name" value="MFS_trans_sf"/>
</dbReference>
<accession>A0ABT7S524</accession>
<feature type="transmembrane region" description="Helical" evidence="5">
    <location>
        <begin position="334"/>
        <end position="351"/>
    </location>
</feature>
<reference evidence="7 8" key="1">
    <citation type="submission" date="2023-06" db="EMBL/GenBank/DDBJ databases">
        <title>Cellulomonas sp. MW9 Whole genome sequence.</title>
        <authorList>
            <person name="Park S."/>
        </authorList>
    </citation>
    <scope>NUCLEOTIDE SEQUENCE [LARGE SCALE GENOMIC DNA]</scope>
    <source>
        <strain evidence="7 8">MW9</strain>
    </source>
</reference>
<feature type="transmembrane region" description="Helical" evidence="5">
    <location>
        <begin position="206"/>
        <end position="226"/>
    </location>
</feature>
<feature type="transmembrane region" description="Helical" evidence="5">
    <location>
        <begin position="293"/>
        <end position="313"/>
    </location>
</feature>
<dbReference type="Proteomes" id="UP001321453">
    <property type="component" value="Unassembled WGS sequence"/>
</dbReference>
<feature type="domain" description="Major facilitator superfamily (MFS) profile" evidence="6">
    <location>
        <begin position="13"/>
        <end position="382"/>
    </location>
</feature>
<keyword evidence="2 5" id="KW-0812">Transmembrane</keyword>
<feature type="transmembrane region" description="Helical" evidence="5">
    <location>
        <begin position="232"/>
        <end position="259"/>
    </location>
</feature>
<comment type="subcellular location">
    <subcellularLocation>
        <location evidence="1">Cell membrane</location>
        <topology evidence="1">Multi-pass membrane protein</topology>
    </subcellularLocation>
</comment>
<dbReference type="SUPFAM" id="SSF103473">
    <property type="entry name" value="MFS general substrate transporter"/>
    <property type="match status" value="1"/>
</dbReference>
<gene>
    <name evidence="7" type="ORF">QRT05_05190</name>
</gene>
<evidence type="ECO:0000313" key="8">
    <source>
        <dbReference type="Proteomes" id="UP001321453"/>
    </source>
</evidence>
<feature type="transmembrane region" description="Helical" evidence="5">
    <location>
        <begin position="51"/>
        <end position="72"/>
    </location>
</feature>
<feature type="transmembrane region" description="Helical" evidence="5">
    <location>
        <begin position="12"/>
        <end position="31"/>
    </location>
</feature>
<dbReference type="InterPro" id="IPR053200">
    <property type="entry name" value="YfmO-like"/>
</dbReference>
<evidence type="ECO:0000256" key="3">
    <source>
        <dbReference type="ARBA" id="ARBA00022989"/>
    </source>
</evidence>
<dbReference type="Gene3D" id="1.20.1250.20">
    <property type="entry name" value="MFS general substrate transporter like domains"/>
    <property type="match status" value="1"/>
</dbReference>
<dbReference type="InterPro" id="IPR011701">
    <property type="entry name" value="MFS"/>
</dbReference>
<comment type="caution">
    <text evidence="7">The sequence shown here is derived from an EMBL/GenBank/DDBJ whole genome shotgun (WGS) entry which is preliminary data.</text>
</comment>
<sequence length="412" mass="42910">MLVAARNEPNRTAIYATAVTAFFAIAGIAIVDPILPAIGADLGATTWQIELLFTAYIAVMAIGMIPAVMLTGKFGYKKILATGVSVVAVAATAAAFTTSIGSLAALRGLWGLGNAMFFATAMVLLVSLANDRAWAVELFETCVGLGFAIGPLIGGLLGKISWRVPFLLCGLFMVVALAVSVTRLKDPEVMPAPLRLGTIFRTFSKPAFVALCVITGTYNFVFFIVLGYTPVFLGLGVVQLGLVFTGWGVGLAFGILVVGHRLAHRFGAVQTVGFAIVVLFGTLFGLATSHSTPQTIVFLVAAGVCMGVANANLTDLALATGDPDRRVTTGAFNLVRWGFAAPAPVVAGLLAEHVGPAAPFWVGIAVLAVGVLTFLALGHRMARTVGERVLWSRWDKAAAAAEGSAEEALELV</sequence>
<dbReference type="Pfam" id="PF07690">
    <property type="entry name" value="MFS_1"/>
    <property type="match status" value="1"/>
</dbReference>
<evidence type="ECO:0000256" key="2">
    <source>
        <dbReference type="ARBA" id="ARBA00022692"/>
    </source>
</evidence>
<dbReference type="PROSITE" id="PS50850">
    <property type="entry name" value="MFS"/>
    <property type="match status" value="1"/>
</dbReference>
<dbReference type="InterPro" id="IPR020846">
    <property type="entry name" value="MFS_dom"/>
</dbReference>
<dbReference type="PANTHER" id="PTHR43683:SF1">
    <property type="entry name" value="MULTIDRUG EFFLUX PROTEIN YFMO"/>
    <property type="match status" value="1"/>
</dbReference>
<dbReference type="PRINTS" id="PR01035">
    <property type="entry name" value="TCRTETA"/>
</dbReference>
<dbReference type="EMBL" id="JAUCGR010000001">
    <property type="protein sequence ID" value="MDM7830717.1"/>
    <property type="molecule type" value="Genomic_DNA"/>
</dbReference>
<dbReference type="RefSeq" id="WP_289445877.1">
    <property type="nucleotide sequence ID" value="NZ_JAUCGR010000001.1"/>
</dbReference>
<feature type="transmembrane region" description="Helical" evidence="5">
    <location>
        <begin position="109"/>
        <end position="126"/>
    </location>
</feature>
<feature type="transmembrane region" description="Helical" evidence="5">
    <location>
        <begin position="357"/>
        <end position="378"/>
    </location>
</feature>
<feature type="transmembrane region" description="Helical" evidence="5">
    <location>
        <begin position="79"/>
        <end position="103"/>
    </location>
</feature>
<organism evidence="7 8">
    <name type="scientific">Cellulomonas edaphi</name>
    <dbReference type="NCBI Taxonomy" id="3053468"/>
    <lineage>
        <taxon>Bacteria</taxon>
        <taxon>Bacillati</taxon>
        <taxon>Actinomycetota</taxon>
        <taxon>Actinomycetes</taxon>
        <taxon>Micrococcales</taxon>
        <taxon>Cellulomonadaceae</taxon>
        <taxon>Cellulomonas</taxon>
    </lineage>
</organism>
<feature type="transmembrane region" description="Helical" evidence="5">
    <location>
        <begin position="266"/>
        <end position="287"/>
    </location>
</feature>
<protein>
    <submittedName>
        <fullName evidence="7">MFS transporter</fullName>
    </submittedName>
</protein>
<evidence type="ECO:0000313" key="7">
    <source>
        <dbReference type="EMBL" id="MDM7830717.1"/>
    </source>
</evidence>
<feature type="transmembrane region" description="Helical" evidence="5">
    <location>
        <begin position="164"/>
        <end position="185"/>
    </location>
</feature>
<evidence type="ECO:0000259" key="6">
    <source>
        <dbReference type="PROSITE" id="PS50850"/>
    </source>
</evidence>
<dbReference type="PANTHER" id="PTHR43683">
    <property type="entry name" value="MULTIDRUG EFFLUX PROTEIN YFMO"/>
    <property type="match status" value="1"/>
</dbReference>